<dbReference type="GO" id="GO:0009279">
    <property type="term" value="C:cell outer membrane"/>
    <property type="evidence" value="ECO:0007669"/>
    <property type="project" value="UniProtKB-SubCell"/>
</dbReference>
<evidence type="ECO:0000313" key="12">
    <source>
        <dbReference type="EMBL" id="QFR50361.1"/>
    </source>
</evidence>
<evidence type="ECO:0000256" key="2">
    <source>
        <dbReference type="ARBA" id="ARBA00022448"/>
    </source>
</evidence>
<keyword evidence="7 8" id="KW-0998">Cell outer membrane</keyword>
<keyword evidence="4 8" id="KW-0812">Transmembrane</keyword>
<evidence type="ECO:0000259" key="11">
    <source>
        <dbReference type="Pfam" id="PF07715"/>
    </source>
</evidence>
<dbReference type="RefSeq" id="WP_152308309.1">
    <property type="nucleotide sequence ID" value="NZ_CP043617.1"/>
</dbReference>
<evidence type="ECO:0000256" key="5">
    <source>
        <dbReference type="ARBA" id="ARBA00023077"/>
    </source>
</evidence>
<dbReference type="InterPro" id="IPR036942">
    <property type="entry name" value="Beta-barrel_TonB_sf"/>
</dbReference>
<dbReference type="Pfam" id="PF00593">
    <property type="entry name" value="TonB_dep_Rec_b-barrel"/>
    <property type="match status" value="1"/>
</dbReference>
<evidence type="ECO:0000256" key="9">
    <source>
        <dbReference type="RuleBase" id="RU003357"/>
    </source>
</evidence>
<evidence type="ECO:0000256" key="8">
    <source>
        <dbReference type="PROSITE-ProRule" id="PRU01360"/>
    </source>
</evidence>
<keyword evidence="5 9" id="KW-0798">TonB box</keyword>
<keyword evidence="2 8" id="KW-0813">Transport</keyword>
<dbReference type="Gene3D" id="2.40.170.20">
    <property type="entry name" value="TonB-dependent receptor, beta-barrel domain"/>
    <property type="match status" value="1"/>
</dbReference>
<dbReference type="Gene3D" id="2.170.130.10">
    <property type="entry name" value="TonB-dependent receptor, plug domain"/>
    <property type="match status" value="1"/>
</dbReference>
<dbReference type="Pfam" id="PF07715">
    <property type="entry name" value="Plug"/>
    <property type="match status" value="1"/>
</dbReference>
<evidence type="ECO:0000256" key="3">
    <source>
        <dbReference type="ARBA" id="ARBA00022452"/>
    </source>
</evidence>
<evidence type="ECO:0000256" key="4">
    <source>
        <dbReference type="ARBA" id="ARBA00022692"/>
    </source>
</evidence>
<keyword evidence="3 8" id="KW-1134">Transmembrane beta strand</keyword>
<feature type="domain" description="TonB-dependent receptor plug" evidence="11">
    <location>
        <begin position="41"/>
        <end position="149"/>
    </location>
</feature>
<comment type="subcellular location">
    <subcellularLocation>
        <location evidence="1 8">Cell outer membrane</location>
        <topology evidence="1 8">Multi-pass membrane protein</topology>
    </subcellularLocation>
</comment>
<dbReference type="InterPro" id="IPR037066">
    <property type="entry name" value="Plug_dom_sf"/>
</dbReference>
<reference evidence="12 13" key="1">
    <citation type="submission" date="2019-09" db="EMBL/GenBank/DDBJ databases">
        <title>Sulfurimonas gotlandica sp. nov., a chemoautotrophic and psychrotolerant epsilonproteobacterium isolated from a pelagic redoxcline, and an emended description of the genus Sulfurimonas.</title>
        <authorList>
            <person name="Wang S."/>
            <person name="Jiang L."/>
            <person name="Shao S."/>
        </authorList>
    </citation>
    <scope>NUCLEOTIDE SEQUENCE [LARGE SCALE GENOMIC DNA]</scope>
    <source>
        <strain evidence="12 13">GYSZ_1</strain>
    </source>
</reference>
<dbReference type="PANTHER" id="PTHR30069">
    <property type="entry name" value="TONB-DEPENDENT OUTER MEMBRANE RECEPTOR"/>
    <property type="match status" value="1"/>
</dbReference>
<dbReference type="PANTHER" id="PTHR30069:SF36">
    <property type="entry name" value="BLL6948 PROTEIN"/>
    <property type="match status" value="1"/>
</dbReference>
<sequence>MHFIIRYLLFFTTVLIAAETVTLDSVEISGHRQNILGESLSASEGIVGEKEIEQRPLLRTGEVLEFVPGMVVTQHSGTGKANQYFLRGFNLDHGTDFATYLDGMPLNMRTHGHGQGYTDLNFIIPETIETIEYAKGSYRADSGDFSAAGSAHFSLKKRAQNEVFLTYGEYNYLRAVGIVSEDVGGGHFYGAVEHNSYDGAWSGINEDIKKISTLFRYTTTLGDYTAGVTLMAYDNSWNAADQIPLRAVKLGLIDTYGSIDTDAGGESSRYSISASLEGNGLKANIYAVNYDMDLISDFTYALEDPVNGDEFEQVDKRNIYGLNIEYMLESKISDIYLMQSFGTEFRYDDIKEVGLYHTVGGNRLDMVRDDSVKEASGAFYWQGQGMLSDALTLTLGLRYDHYFVDVDAQLKANSGNDDAGILSPKLNLIYELNNKLETYISAGSGFHSNDARGATINIDPLSGNLANQVDLLVKTNGAEIGVRYYDKDSMHLSLALWVLDIDSELLYVGDAGTTEANRASRRYGVEFSGYYWFNNNFSADLELAYSHSRFKEDDIQEGNYIEGSLPIVAAAGISYSQKKGIFGSLRMRHFGKRTLDSKNEKRSDPSTIFNASAGYKFKKLKLWVELLNIFDSKDHDIDYYYTSRLNGEPSGGVEDLHYHPLEPRMVRGGISYTF</sequence>
<evidence type="ECO:0000313" key="13">
    <source>
        <dbReference type="Proteomes" id="UP000326944"/>
    </source>
</evidence>
<dbReference type="InterPro" id="IPR012910">
    <property type="entry name" value="Plug_dom"/>
</dbReference>
<keyword evidence="6 8" id="KW-0472">Membrane</keyword>
<dbReference type="SUPFAM" id="SSF56935">
    <property type="entry name" value="Porins"/>
    <property type="match status" value="1"/>
</dbReference>
<evidence type="ECO:0000256" key="1">
    <source>
        <dbReference type="ARBA" id="ARBA00004571"/>
    </source>
</evidence>
<dbReference type="GO" id="GO:0044718">
    <property type="term" value="P:siderophore transmembrane transport"/>
    <property type="evidence" value="ECO:0007669"/>
    <property type="project" value="TreeGrafter"/>
</dbReference>
<protein>
    <submittedName>
        <fullName evidence="12">TonB-dependent receptor</fullName>
    </submittedName>
</protein>
<dbReference type="InterPro" id="IPR000531">
    <property type="entry name" value="Beta-barrel_TonB"/>
</dbReference>
<dbReference type="Proteomes" id="UP000326944">
    <property type="component" value="Chromosome"/>
</dbReference>
<dbReference type="OrthoDB" id="9763670at2"/>
<keyword evidence="12" id="KW-0675">Receptor</keyword>
<dbReference type="GO" id="GO:0015344">
    <property type="term" value="F:siderophore uptake transmembrane transporter activity"/>
    <property type="evidence" value="ECO:0007669"/>
    <property type="project" value="TreeGrafter"/>
</dbReference>
<organism evidence="12 13">
    <name type="scientific">Sulfurimonas lithotrophica</name>
    <dbReference type="NCBI Taxonomy" id="2590022"/>
    <lineage>
        <taxon>Bacteria</taxon>
        <taxon>Pseudomonadati</taxon>
        <taxon>Campylobacterota</taxon>
        <taxon>Epsilonproteobacteria</taxon>
        <taxon>Campylobacterales</taxon>
        <taxon>Sulfurimonadaceae</taxon>
        <taxon>Sulfurimonas</taxon>
    </lineage>
</organism>
<proteinExistence type="inferred from homology"/>
<dbReference type="InterPro" id="IPR039426">
    <property type="entry name" value="TonB-dep_rcpt-like"/>
</dbReference>
<gene>
    <name evidence="12" type="ORF">FJR48_11740</name>
</gene>
<accession>A0A5P8P422</accession>
<evidence type="ECO:0000256" key="6">
    <source>
        <dbReference type="ARBA" id="ARBA00023136"/>
    </source>
</evidence>
<dbReference type="EMBL" id="CP043617">
    <property type="protein sequence ID" value="QFR50361.1"/>
    <property type="molecule type" value="Genomic_DNA"/>
</dbReference>
<name>A0A5P8P422_9BACT</name>
<dbReference type="AlphaFoldDB" id="A0A5P8P422"/>
<dbReference type="PROSITE" id="PS52016">
    <property type="entry name" value="TONB_DEPENDENT_REC_3"/>
    <property type="match status" value="1"/>
</dbReference>
<comment type="similarity">
    <text evidence="8 9">Belongs to the TonB-dependent receptor family.</text>
</comment>
<evidence type="ECO:0000259" key="10">
    <source>
        <dbReference type="Pfam" id="PF00593"/>
    </source>
</evidence>
<keyword evidence="13" id="KW-1185">Reference proteome</keyword>
<evidence type="ECO:0000256" key="7">
    <source>
        <dbReference type="ARBA" id="ARBA00023237"/>
    </source>
</evidence>
<feature type="domain" description="TonB-dependent receptor-like beta-barrel" evidence="10">
    <location>
        <begin position="207"/>
        <end position="628"/>
    </location>
</feature>
<dbReference type="KEGG" id="sulg:FJR48_11740"/>